<protein>
    <submittedName>
        <fullName evidence="1">Uncharacterized protein</fullName>
    </submittedName>
</protein>
<evidence type="ECO:0000313" key="2">
    <source>
        <dbReference type="Proteomes" id="UP000831701"/>
    </source>
</evidence>
<keyword evidence="2" id="KW-1185">Reference proteome</keyword>
<gene>
    <name evidence="1" type="ORF">L3Q82_019059</name>
</gene>
<dbReference type="Proteomes" id="UP000831701">
    <property type="component" value="Chromosome 22"/>
</dbReference>
<name>A0ACB8VGI2_9TELE</name>
<evidence type="ECO:0000313" key="1">
    <source>
        <dbReference type="EMBL" id="KAI3354549.1"/>
    </source>
</evidence>
<proteinExistence type="predicted"/>
<organism evidence="1 2">
    <name type="scientific">Scortum barcoo</name>
    <name type="common">barcoo grunter</name>
    <dbReference type="NCBI Taxonomy" id="214431"/>
    <lineage>
        <taxon>Eukaryota</taxon>
        <taxon>Metazoa</taxon>
        <taxon>Chordata</taxon>
        <taxon>Craniata</taxon>
        <taxon>Vertebrata</taxon>
        <taxon>Euteleostomi</taxon>
        <taxon>Actinopterygii</taxon>
        <taxon>Neopterygii</taxon>
        <taxon>Teleostei</taxon>
        <taxon>Neoteleostei</taxon>
        <taxon>Acanthomorphata</taxon>
        <taxon>Eupercaria</taxon>
        <taxon>Centrarchiformes</taxon>
        <taxon>Terapontoidei</taxon>
        <taxon>Terapontidae</taxon>
        <taxon>Scortum</taxon>
    </lineage>
</organism>
<comment type="caution">
    <text evidence="1">The sequence shown here is derived from an EMBL/GenBank/DDBJ whole genome shotgun (WGS) entry which is preliminary data.</text>
</comment>
<dbReference type="EMBL" id="CM041552">
    <property type="protein sequence ID" value="KAI3354549.1"/>
    <property type="molecule type" value="Genomic_DNA"/>
</dbReference>
<feature type="non-terminal residue" evidence="1">
    <location>
        <position position="1"/>
    </location>
</feature>
<reference evidence="1" key="1">
    <citation type="submission" date="2022-04" db="EMBL/GenBank/DDBJ databases">
        <title>Jade perch genome.</title>
        <authorList>
            <person name="Chao B."/>
        </authorList>
    </citation>
    <scope>NUCLEOTIDE SEQUENCE</scope>
    <source>
        <strain evidence="1">CB-2022</strain>
    </source>
</reference>
<sequence length="207" mass="22984">LLYCFICCIQLLVSLTGMDLPKRHHRMETPLKQLKRMQWFFNITTTEMYKELTKSSMALTDMRASRSAFSVALNNDKMLTCFGPFGQDRMIIYRHVFLNLGGGYDVATGTFTVPRSGVYSLAVTIYSRGSASGATMDACANLQVNGQAVYKLSEKNSQDPEDSATVVMAMKLSAMDQVAVSLPKGCLVCDDNNHFNTFTGFLLYATD</sequence>
<accession>A0ACB8VGI2</accession>